<dbReference type="OrthoDB" id="276515at2759"/>
<sequence>MTFNIRVDILEHDPENNFTKRIHRLTQTIEKWQPTILCVQEPLTNQFQHWLSHLPSYYRSIGSPNSSSDFDFQVAILYNSQILKLSDQDYLWLSKTPRTVGSKDWNSHAVRTLNIARFHLVSDESMNLLVFNTHLDAKSEQARQEQAKIIRSTINEWRRKYPTDVVLLLGDFNTIPQQTTYNILTSSEFLYDTWTVCKTHSSTCTSNTFSSTFHGWLGSIINTYGLQLLQTLGYTYHGLGVILPHGLPRNISSFIDVLKKFTRYSRQINLSTMIVTWSSHRFHVDWILYQNSFDRTQRLQPKLISVIDIRSRSYSSDHFPLIALFQFEK</sequence>
<evidence type="ECO:0000313" key="3">
    <source>
        <dbReference type="EMBL" id="CAF1350460.1"/>
    </source>
</evidence>
<accession>A0A814ZQD6</accession>
<dbReference type="EMBL" id="CAJNOR010002095">
    <property type="protein sequence ID" value="CAF1247108.1"/>
    <property type="molecule type" value="Genomic_DNA"/>
</dbReference>
<dbReference type="SUPFAM" id="SSF56219">
    <property type="entry name" value="DNase I-like"/>
    <property type="match status" value="1"/>
</dbReference>
<dbReference type="Proteomes" id="UP000663828">
    <property type="component" value="Unassembled WGS sequence"/>
</dbReference>
<evidence type="ECO:0000313" key="4">
    <source>
        <dbReference type="Proteomes" id="UP000663828"/>
    </source>
</evidence>
<dbReference type="EMBL" id="CAJNOJ010000263">
    <property type="protein sequence ID" value="CAF1350460.1"/>
    <property type="molecule type" value="Genomic_DNA"/>
</dbReference>
<evidence type="ECO:0000313" key="2">
    <source>
        <dbReference type="EMBL" id="CAF1247108.1"/>
    </source>
</evidence>
<reference evidence="2" key="1">
    <citation type="submission" date="2021-02" db="EMBL/GenBank/DDBJ databases">
        <authorList>
            <person name="Nowell W R."/>
        </authorList>
    </citation>
    <scope>NUCLEOTIDE SEQUENCE</scope>
</reference>
<proteinExistence type="predicted"/>
<dbReference type="PANTHER" id="PTHR12121:SF36">
    <property type="entry name" value="ENDONUCLEASE_EXONUCLEASE_PHOSPHATASE DOMAIN-CONTAINING PROTEIN"/>
    <property type="match status" value="1"/>
</dbReference>
<dbReference type="Pfam" id="PF03372">
    <property type="entry name" value="Exo_endo_phos"/>
    <property type="match status" value="1"/>
</dbReference>
<organism evidence="2 4">
    <name type="scientific">Adineta ricciae</name>
    <name type="common">Rotifer</name>
    <dbReference type="NCBI Taxonomy" id="249248"/>
    <lineage>
        <taxon>Eukaryota</taxon>
        <taxon>Metazoa</taxon>
        <taxon>Spiralia</taxon>
        <taxon>Gnathifera</taxon>
        <taxon>Rotifera</taxon>
        <taxon>Eurotatoria</taxon>
        <taxon>Bdelloidea</taxon>
        <taxon>Adinetida</taxon>
        <taxon>Adinetidae</taxon>
        <taxon>Adineta</taxon>
    </lineage>
</organism>
<gene>
    <name evidence="3" type="ORF">EDS130_LOCUS33249</name>
    <name evidence="2" type="ORF">XAT740_LOCUS26053</name>
</gene>
<dbReference type="AlphaFoldDB" id="A0A814ZQD6"/>
<dbReference type="Proteomes" id="UP000663852">
    <property type="component" value="Unassembled WGS sequence"/>
</dbReference>
<comment type="caution">
    <text evidence="2">The sequence shown here is derived from an EMBL/GenBank/DDBJ whole genome shotgun (WGS) entry which is preliminary data.</text>
</comment>
<dbReference type="PANTHER" id="PTHR12121">
    <property type="entry name" value="CARBON CATABOLITE REPRESSOR PROTEIN 4"/>
    <property type="match status" value="1"/>
</dbReference>
<dbReference type="Gene3D" id="3.60.10.10">
    <property type="entry name" value="Endonuclease/exonuclease/phosphatase"/>
    <property type="match status" value="1"/>
</dbReference>
<keyword evidence="4" id="KW-1185">Reference proteome</keyword>
<feature type="domain" description="Endonuclease/exonuclease/phosphatase" evidence="1">
    <location>
        <begin position="1"/>
        <end position="318"/>
    </location>
</feature>
<protein>
    <recommendedName>
        <fullName evidence="1">Endonuclease/exonuclease/phosphatase domain-containing protein</fullName>
    </recommendedName>
</protein>
<dbReference type="InterPro" id="IPR036691">
    <property type="entry name" value="Endo/exonu/phosph_ase_sf"/>
</dbReference>
<dbReference type="InterPro" id="IPR050410">
    <property type="entry name" value="CCR4/nocturin_mRNA_transcr"/>
</dbReference>
<dbReference type="GO" id="GO:0000175">
    <property type="term" value="F:3'-5'-RNA exonuclease activity"/>
    <property type="evidence" value="ECO:0007669"/>
    <property type="project" value="TreeGrafter"/>
</dbReference>
<dbReference type="InterPro" id="IPR005135">
    <property type="entry name" value="Endo/exonuclease/phosphatase"/>
</dbReference>
<evidence type="ECO:0000259" key="1">
    <source>
        <dbReference type="Pfam" id="PF03372"/>
    </source>
</evidence>
<name>A0A814ZQD6_ADIRI</name>